<comment type="caution">
    <text evidence="19">The sequence shown here is derived from an EMBL/GenBank/DDBJ whole genome shotgun (WGS) entry which is preliminary data.</text>
</comment>
<dbReference type="GO" id="GO:0042545">
    <property type="term" value="P:cell wall modification"/>
    <property type="evidence" value="ECO:0007669"/>
    <property type="project" value="UniProtKB-UniRule"/>
</dbReference>
<evidence type="ECO:0000256" key="15">
    <source>
        <dbReference type="ARBA" id="ARBA00057335"/>
    </source>
</evidence>
<comment type="similarity">
    <text evidence="3">In the N-terminal section; belongs to the PMEI family.</text>
</comment>
<feature type="signal peptide" evidence="17">
    <location>
        <begin position="1"/>
        <end position="27"/>
    </location>
</feature>
<evidence type="ECO:0000256" key="7">
    <source>
        <dbReference type="ARBA" id="ARBA00022525"/>
    </source>
</evidence>
<evidence type="ECO:0000256" key="5">
    <source>
        <dbReference type="ARBA" id="ARBA00013229"/>
    </source>
</evidence>
<dbReference type="EC" id="3.1.1.11" evidence="5 17"/>
<dbReference type="FunFam" id="1.20.140.40:FF:000004">
    <property type="entry name" value="Pectinesterase"/>
    <property type="match status" value="1"/>
</dbReference>
<dbReference type="FunFam" id="2.160.20.10:FF:000001">
    <property type="entry name" value="Pectinesterase"/>
    <property type="match status" value="1"/>
</dbReference>
<dbReference type="UniPathway" id="UPA00545">
    <property type="reaction ID" value="UER00823"/>
</dbReference>
<dbReference type="OrthoDB" id="2019149at2759"/>
<evidence type="ECO:0000259" key="18">
    <source>
        <dbReference type="SMART" id="SM00856"/>
    </source>
</evidence>
<evidence type="ECO:0000256" key="16">
    <source>
        <dbReference type="PROSITE-ProRule" id="PRU10040"/>
    </source>
</evidence>
<evidence type="ECO:0000256" key="4">
    <source>
        <dbReference type="ARBA" id="ARBA00007786"/>
    </source>
</evidence>
<dbReference type="Gramene" id="Manes.01G221600.1.v8.1">
    <property type="protein sequence ID" value="Manes.01G221600.1.v8.1.CDS"/>
    <property type="gene ID" value="Manes.01G221600.v8.1"/>
</dbReference>
<keyword evidence="12" id="KW-0325">Glycoprotein</keyword>
<evidence type="ECO:0000256" key="11">
    <source>
        <dbReference type="ARBA" id="ARBA00023157"/>
    </source>
</evidence>
<keyword evidence="7" id="KW-0964">Secreted</keyword>
<dbReference type="STRING" id="3983.A0A2C9WPD9"/>
<dbReference type="GO" id="GO:0046910">
    <property type="term" value="F:pectinesterase inhibitor activity"/>
    <property type="evidence" value="ECO:0000318"/>
    <property type="project" value="GO_Central"/>
</dbReference>
<evidence type="ECO:0000256" key="14">
    <source>
        <dbReference type="ARBA" id="ARBA00047928"/>
    </source>
</evidence>
<evidence type="ECO:0000256" key="8">
    <source>
        <dbReference type="ARBA" id="ARBA00022729"/>
    </source>
</evidence>
<name>A0A2C9WPD9_MANES</name>
<sequence>MVAKLIFFLIALPLLLVLSLFSSSAFADSSSSSLAETTTQVSAGSLCKSFPDPSYCKSILPNSTSNVYDYGRFSVRKSLSQARKFLDLVDKYLARRSSLSTSAIRALEDCRLLAGLNMDFLISSFQTVNSTSKTLNSVKADDVQTWLSAILTNQQTCLDGLQATASAWSVKKGLLLPLSNDTKLYSVSLALFTKGWVPKNKKGFTWQPTRKQLAFRNGRLPLKMSGKTRTVFESVSRRKLLQTAEEDAIMVSGIVTVDLNGTGDFSSINDAVAAAPNNTNGSNGYFMIFITAGVYEEYVSIPKNKKYLMMVGAGINQTVITGNRSVVDGWTTFNSATFAVVAPNFVAVNITFQNTAGAIKHQAVALRSGADLSTFYSCSFEGYQDTLYTHSLRQFYRECDIYGTVDFIFGNAAVVFQNCNLYPRTPMSGQFNAITAQGRTDPNQNTGTSIHNCTIKAADDLASSNQTFQTYLGRPWKEYSRTVYMQSFMDSLINPAGWQIWSGDFALKTLYYAEYNNTGPGSDTTNRVTWDGYHIINNVTDAGNFTVSSFLLGDDWLPLIGVPYTGGLISLN</sequence>
<comment type="catalytic activity">
    <reaction evidence="14 17">
        <text>[(1-&gt;4)-alpha-D-galacturonosyl methyl ester](n) + n H2O = [(1-&gt;4)-alpha-D-galacturonosyl](n) + n methanol + n H(+)</text>
        <dbReference type="Rhea" id="RHEA:22380"/>
        <dbReference type="Rhea" id="RHEA-COMP:14570"/>
        <dbReference type="Rhea" id="RHEA-COMP:14573"/>
        <dbReference type="ChEBI" id="CHEBI:15377"/>
        <dbReference type="ChEBI" id="CHEBI:15378"/>
        <dbReference type="ChEBI" id="CHEBI:17790"/>
        <dbReference type="ChEBI" id="CHEBI:140522"/>
        <dbReference type="ChEBI" id="CHEBI:140523"/>
        <dbReference type="EC" id="3.1.1.11"/>
    </reaction>
</comment>
<feature type="active site" evidence="16">
    <location>
        <position position="406"/>
    </location>
</feature>
<gene>
    <name evidence="19" type="ORF">MANES_01G221600v8</name>
</gene>
<dbReference type="InterPro" id="IPR006501">
    <property type="entry name" value="Pectinesterase_inhib_dom"/>
</dbReference>
<reference evidence="20" key="1">
    <citation type="journal article" date="2016" name="Nat. Biotechnol.">
        <title>Sequencing wild and cultivated cassava and related species reveals extensive interspecific hybridization and genetic diversity.</title>
        <authorList>
            <person name="Bredeson J.V."/>
            <person name="Lyons J.B."/>
            <person name="Prochnik S.E."/>
            <person name="Wu G.A."/>
            <person name="Ha C.M."/>
            <person name="Edsinger-Gonzales E."/>
            <person name="Grimwood J."/>
            <person name="Schmutz J."/>
            <person name="Rabbi I.Y."/>
            <person name="Egesi C."/>
            <person name="Nauluvula P."/>
            <person name="Lebot V."/>
            <person name="Ndunguru J."/>
            <person name="Mkamilo G."/>
            <person name="Bart R.S."/>
            <person name="Setter T.L."/>
            <person name="Gleadow R.M."/>
            <person name="Kulakow P."/>
            <person name="Ferguson M.E."/>
            <person name="Rounsley S."/>
            <person name="Rokhsar D.S."/>
        </authorList>
    </citation>
    <scope>NUCLEOTIDE SEQUENCE [LARGE SCALE GENOMIC DNA]</scope>
    <source>
        <strain evidence="20">cv. AM560-2</strain>
    </source>
</reference>
<protein>
    <recommendedName>
        <fullName evidence="5 17">Pectinesterase</fullName>
        <ecNumber evidence="5 17">3.1.1.11</ecNumber>
    </recommendedName>
</protein>
<dbReference type="EMBL" id="CM004387">
    <property type="protein sequence ID" value="OAY61852.1"/>
    <property type="molecule type" value="Genomic_DNA"/>
</dbReference>
<keyword evidence="10 17" id="KW-0063">Aspartyl esterase</keyword>
<dbReference type="AlphaFoldDB" id="A0A2C9WPD9"/>
<comment type="similarity">
    <text evidence="4">In the C-terminal section; belongs to the pectinesterase family.</text>
</comment>
<keyword evidence="13" id="KW-0961">Cell wall biogenesis/degradation</keyword>
<keyword evidence="9 17" id="KW-0378">Hydrolase</keyword>
<organism evidence="19 20">
    <name type="scientific">Manihot esculenta</name>
    <name type="common">Cassava</name>
    <name type="synonym">Jatropha manihot</name>
    <dbReference type="NCBI Taxonomy" id="3983"/>
    <lineage>
        <taxon>Eukaryota</taxon>
        <taxon>Viridiplantae</taxon>
        <taxon>Streptophyta</taxon>
        <taxon>Embryophyta</taxon>
        <taxon>Tracheophyta</taxon>
        <taxon>Spermatophyta</taxon>
        <taxon>Magnoliopsida</taxon>
        <taxon>eudicotyledons</taxon>
        <taxon>Gunneridae</taxon>
        <taxon>Pentapetalae</taxon>
        <taxon>rosids</taxon>
        <taxon>fabids</taxon>
        <taxon>Malpighiales</taxon>
        <taxon>Euphorbiaceae</taxon>
        <taxon>Crotonoideae</taxon>
        <taxon>Manihoteae</taxon>
        <taxon>Manihot</taxon>
    </lineage>
</organism>
<evidence type="ECO:0000256" key="12">
    <source>
        <dbReference type="ARBA" id="ARBA00023180"/>
    </source>
</evidence>
<evidence type="ECO:0000256" key="13">
    <source>
        <dbReference type="ARBA" id="ARBA00023316"/>
    </source>
</evidence>
<dbReference type="InterPro" id="IPR035513">
    <property type="entry name" value="Invertase/methylesterase_inhib"/>
</dbReference>
<dbReference type="GO" id="GO:0030599">
    <property type="term" value="F:pectinesterase activity"/>
    <property type="evidence" value="ECO:0000318"/>
    <property type="project" value="GO_Central"/>
</dbReference>
<feature type="chain" id="PRO_5011825800" description="Pectinesterase" evidence="17">
    <location>
        <begin position="28"/>
        <end position="572"/>
    </location>
</feature>
<evidence type="ECO:0000256" key="3">
    <source>
        <dbReference type="ARBA" id="ARBA00006027"/>
    </source>
</evidence>
<dbReference type="Proteomes" id="UP000091857">
    <property type="component" value="Chromosome 1"/>
</dbReference>
<accession>A0A2C9WPD9</accession>
<evidence type="ECO:0000313" key="20">
    <source>
        <dbReference type="Proteomes" id="UP000091857"/>
    </source>
</evidence>
<dbReference type="SUPFAM" id="SSF51126">
    <property type="entry name" value="Pectin lyase-like"/>
    <property type="match status" value="1"/>
</dbReference>
<dbReference type="NCBIfam" id="TIGR01614">
    <property type="entry name" value="PME_inhib"/>
    <property type="match status" value="1"/>
</dbReference>
<evidence type="ECO:0000256" key="6">
    <source>
        <dbReference type="ARBA" id="ARBA00022512"/>
    </source>
</evidence>
<dbReference type="InterPro" id="IPR011050">
    <property type="entry name" value="Pectin_lyase_fold/virulence"/>
</dbReference>
<feature type="domain" description="Pectinesterase inhibitor" evidence="18">
    <location>
        <begin position="38"/>
        <end position="191"/>
    </location>
</feature>
<evidence type="ECO:0000256" key="1">
    <source>
        <dbReference type="ARBA" id="ARBA00004191"/>
    </source>
</evidence>
<dbReference type="InterPro" id="IPR012334">
    <property type="entry name" value="Pectin_lyas_fold"/>
</dbReference>
<comment type="pathway">
    <text evidence="2 17">Glycan metabolism; pectin degradation; 2-dehydro-3-deoxy-D-gluconate from pectin: step 1/5.</text>
</comment>
<comment type="subcellular location">
    <subcellularLocation>
        <location evidence="1">Secreted</location>
        <location evidence="1">Cell wall</location>
    </subcellularLocation>
</comment>
<dbReference type="Gene3D" id="2.160.20.10">
    <property type="entry name" value="Single-stranded right-handed beta-helix, Pectin lyase-like"/>
    <property type="match status" value="1"/>
</dbReference>
<dbReference type="InterPro" id="IPR033131">
    <property type="entry name" value="Pectinesterase_Asp_AS"/>
</dbReference>
<evidence type="ECO:0000256" key="10">
    <source>
        <dbReference type="ARBA" id="ARBA00023085"/>
    </source>
</evidence>
<dbReference type="SUPFAM" id="SSF101148">
    <property type="entry name" value="Plant invertase/pectin methylesterase inhibitor"/>
    <property type="match status" value="1"/>
</dbReference>
<proteinExistence type="inferred from homology"/>
<dbReference type="Pfam" id="PF04043">
    <property type="entry name" value="PMEI"/>
    <property type="match status" value="1"/>
</dbReference>
<comment type="function">
    <text evidence="15">Acts in the modification of cell walls via demethylesterification of cell wall pectin.</text>
</comment>
<dbReference type="Gene3D" id="1.20.140.40">
    <property type="entry name" value="Invertase/pectin methylesterase inhibitor family protein"/>
    <property type="match status" value="1"/>
</dbReference>
<dbReference type="SMART" id="SM00856">
    <property type="entry name" value="PMEI"/>
    <property type="match status" value="1"/>
</dbReference>
<dbReference type="PROSITE" id="PS00503">
    <property type="entry name" value="PECTINESTERASE_2"/>
    <property type="match status" value="1"/>
</dbReference>
<keyword evidence="8 17" id="KW-0732">Signal</keyword>
<evidence type="ECO:0000256" key="2">
    <source>
        <dbReference type="ARBA" id="ARBA00005184"/>
    </source>
</evidence>
<evidence type="ECO:0000256" key="9">
    <source>
        <dbReference type="ARBA" id="ARBA00022801"/>
    </source>
</evidence>
<dbReference type="InterPro" id="IPR000070">
    <property type="entry name" value="Pectinesterase_cat"/>
</dbReference>
<keyword evidence="11" id="KW-1015">Disulfide bond</keyword>
<dbReference type="PANTHER" id="PTHR31707">
    <property type="entry name" value="PECTINESTERASE"/>
    <property type="match status" value="1"/>
</dbReference>
<dbReference type="Pfam" id="PF01095">
    <property type="entry name" value="Pectinesterase"/>
    <property type="match status" value="1"/>
</dbReference>
<keyword evidence="6" id="KW-0134">Cell wall</keyword>
<dbReference type="GO" id="GO:0045490">
    <property type="term" value="P:pectin catabolic process"/>
    <property type="evidence" value="ECO:0007669"/>
    <property type="project" value="UniProtKB-UniRule"/>
</dbReference>
<evidence type="ECO:0000256" key="17">
    <source>
        <dbReference type="RuleBase" id="RU000589"/>
    </source>
</evidence>
<evidence type="ECO:0000313" key="19">
    <source>
        <dbReference type="EMBL" id="OAY61852.1"/>
    </source>
</evidence>
<dbReference type="CDD" id="cd15798">
    <property type="entry name" value="PMEI-like_3"/>
    <property type="match status" value="1"/>
</dbReference>
<keyword evidence="20" id="KW-1185">Reference proteome</keyword>